<proteinExistence type="predicted"/>
<dbReference type="Proteomes" id="UP000517765">
    <property type="component" value="Unassembled WGS sequence"/>
</dbReference>
<evidence type="ECO:0000313" key="2">
    <source>
        <dbReference type="EMBL" id="MBB1253889.1"/>
    </source>
</evidence>
<evidence type="ECO:0000313" key="5">
    <source>
        <dbReference type="Proteomes" id="UP000525686"/>
    </source>
</evidence>
<protein>
    <recommendedName>
        <fullName evidence="1">DUF5753 domain-containing protein</fullName>
    </recommendedName>
</protein>
<reference evidence="2" key="2">
    <citation type="journal article" name="Syst. Appl. Microbiol.">
        <title>Streptomyces alkaliterrae sp. nov., isolated from an alkaline soil, and emended descriptions of Streptomyces alkaliphilus, Streptomyces calidiresistens and Streptomyces durbertensis.</title>
        <authorList>
            <person name="Swiecimska M."/>
            <person name="Golinska P."/>
            <person name="Nouioui I."/>
            <person name="Wypij M."/>
            <person name="Rai M."/>
            <person name="Sangal V."/>
            <person name="Goodfellow M."/>
        </authorList>
    </citation>
    <scope>NUCLEOTIDE SEQUENCE</scope>
    <source>
        <strain evidence="2">OF3</strain>
        <strain evidence="3">OF8</strain>
    </source>
</reference>
<dbReference type="InterPro" id="IPR043917">
    <property type="entry name" value="DUF5753"/>
</dbReference>
<evidence type="ECO:0000313" key="4">
    <source>
        <dbReference type="Proteomes" id="UP000517765"/>
    </source>
</evidence>
<feature type="domain" description="DUF5753" evidence="1">
    <location>
        <begin position="2"/>
        <end position="70"/>
    </location>
</feature>
<reference evidence="4 5" key="1">
    <citation type="submission" date="2020-05" db="EMBL/GenBank/DDBJ databases">
        <title>Classification of alakaliphilic streptomycetes isolated from an alkaline soil next to Lonar Crater, India and a proposal for the recognition of Streptomyces alkaliterrae sp. nov.</title>
        <authorList>
            <person name="Golinska P."/>
        </authorList>
    </citation>
    <scope>NUCLEOTIDE SEQUENCE [LARGE SCALE GENOMIC DNA]</scope>
    <source>
        <strain evidence="5">OF3</strain>
        <strain evidence="4">OF8</strain>
    </source>
</reference>
<dbReference type="Proteomes" id="UP000525686">
    <property type="component" value="Unassembled WGS sequence"/>
</dbReference>
<accession>A0A7W3WKD5</accession>
<comment type="caution">
    <text evidence="2">The sequence shown here is derived from an EMBL/GenBank/DDBJ whole genome shotgun (WGS) entry which is preliminary data.</text>
</comment>
<organism evidence="2 5">
    <name type="scientific">Streptomyces alkaliterrae</name>
    <dbReference type="NCBI Taxonomy" id="2213162"/>
    <lineage>
        <taxon>Bacteria</taxon>
        <taxon>Bacillati</taxon>
        <taxon>Actinomycetota</taxon>
        <taxon>Actinomycetes</taxon>
        <taxon>Kitasatosporales</taxon>
        <taxon>Streptomycetaceae</taxon>
        <taxon>Streptomyces</taxon>
    </lineage>
</organism>
<name>A0A7W3WKD5_9ACTN</name>
<evidence type="ECO:0000259" key="1">
    <source>
        <dbReference type="Pfam" id="PF19054"/>
    </source>
</evidence>
<dbReference type="EMBL" id="JABJXA010000082">
    <property type="protein sequence ID" value="MBB1260158.1"/>
    <property type="molecule type" value="Genomic_DNA"/>
</dbReference>
<dbReference type="Pfam" id="PF19054">
    <property type="entry name" value="DUF5753"/>
    <property type="match status" value="1"/>
</dbReference>
<dbReference type="AlphaFoldDB" id="A0A7W3WKD5"/>
<dbReference type="EMBL" id="JABJWZ010000075">
    <property type="protein sequence ID" value="MBB1253889.1"/>
    <property type="molecule type" value="Genomic_DNA"/>
</dbReference>
<sequence length="82" mass="8766">MLPFRAGAHPAMEGALKLMDFSDAPPLVYLESLGYGQLVDDPALVARYRLSYDLLGAAALSPKASLALITSLAEEYAHEDDA</sequence>
<gene>
    <name evidence="2" type="ORF">H3146_11015</name>
    <name evidence="3" type="ORF">H3147_15140</name>
</gene>
<evidence type="ECO:0000313" key="3">
    <source>
        <dbReference type="EMBL" id="MBB1260158.1"/>
    </source>
</evidence>